<comment type="similarity">
    <text evidence="6">Belongs to the cytochrome P450 family.</text>
</comment>
<dbReference type="GO" id="GO:0016705">
    <property type="term" value="F:oxidoreductase activity, acting on paired donors, with incorporation or reduction of molecular oxygen"/>
    <property type="evidence" value="ECO:0007669"/>
    <property type="project" value="InterPro"/>
</dbReference>
<dbReference type="GO" id="GO:0020037">
    <property type="term" value="F:heme binding"/>
    <property type="evidence" value="ECO:0007669"/>
    <property type="project" value="InterPro"/>
</dbReference>
<evidence type="ECO:0000256" key="6">
    <source>
        <dbReference type="RuleBase" id="RU000461"/>
    </source>
</evidence>
<dbReference type="Pfam" id="PF00067">
    <property type="entry name" value="p450"/>
    <property type="match status" value="1"/>
</dbReference>
<dbReference type="EMBL" id="JAVRRJ010000002">
    <property type="protein sequence ID" value="KAK5088211.1"/>
    <property type="molecule type" value="Genomic_DNA"/>
</dbReference>
<evidence type="ECO:0000313" key="8">
    <source>
        <dbReference type="Proteomes" id="UP001309876"/>
    </source>
</evidence>
<dbReference type="AlphaFoldDB" id="A0AAN7T2A1"/>
<evidence type="ECO:0000256" key="2">
    <source>
        <dbReference type="ARBA" id="ARBA00022723"/>
    </source>
</evidence>
<keyword evidence="8" id="KW-1185">Reference proteome</keyword>
<dbReference type="Gene3D" id="1.10.630.10">
    <property type="entry name" value="Cytochrome P450"/>
    <property type="match status" value="1"/>
</dbReference>
<evidence type="ECO:0000313" key="7">
    <source>
        <dbReference type="EMBL" id="KAK5088211.1"/>
    </source>
</evidence>
<dbReference type="SUPFAM" id="SSF48264">
    <property type="entry name" value="Cytochrome P450"/>
    <property type="match status" value="1"/>
</dbReference>
<reference evidence="7 8" key="1">
    <citation type="submission" date="2023-08" db="EMBL/GenBank/DDBJ databases">
        <title>Black Yeasts Isolated from many extreme environments.</title>
        <authorList>
            <person name="Coleine C."/>
            <person name="Stajich J.E."/>
            <person name="Selbmann L."/>
        </authorList>
    </citation>
    <scope>NUCLEOTIDE SEQUENCE [LARGE SCALE GENOMIC DNA]</scope>
    <source>
        <strain evidence="7 8">CCFEE 5910</strain>
    </source>
</reference>
<gene>
    <name evidence="7" type="ORF">LTR05_002428</name>
</gene>
<dbReference type="GO" id="GO:0004497">
    <property type="term" value="F:monooxygenase activity"/>
    <property type="evidence" value="ECO:0007669"/>
    <property type="project" value="UniProtKB-KW"/>
</dbReference>
<keyword evidence="2 5" id="KW-0479">Metal-binding</keyword>
<protein>
    <recommendedName>
        <fullName evidence="9">Cytochrome P450</fullName>
    </recommendedName>
</protein>
<keyword evidence="4 5" id="KW-0408">Iron</keyword>
<dbReference type="InterPro" id="IPR001128">
    <property type="entry name" value="Cyt_P450"/>
</dbReference>
<comment type="caution">
    <text evidence="7">The sequence shown here is derived from an EMBL/GenBank/DDBJ whole genome shotgun (WGS) entry which is preliminary data.</text>
</comment>
<dbReference type="PRINTS" id="PR00385">
    <property type="entry name" value="P450"/>
</dbReference>
<dbReference type="PANTHER" id="PTHR24305">
    <property type="entry name" value="CYTOCHROME P450"/>
    <property type="match status" value="1"/>
</dbReference>
<proteinExistence type="inferred from homology"/>
<dbReference type="GO" id="GO:0005506">
    <property type="term" value="F:iron ion binding"/>
    <property type="evidence" value="ECO:0007669"/>
    <property type="project" value="InterPro"/>
</dbReference>
<evidence type="ECO:0008006" key="9">
    <source>
        <dbReference type="Google" id="ProtNLM"/>
    </source>
</evidence>
<dbReference type="CDD" id="cd11062">
    <property type="entry name" value="CYP58-like"/>
    <property type="match status" value="1"/>
</dbReference>
<name>A0AAN7T2A1_9EURO</name>
<sequence>MALLTFLAKPLLASLLLSILYVLVRALHRLSPFHTLSHVPGPLLPRTTSLWLVYHAWIGDECTATHALHQRYGPIVRTGPSSVDIADGTALHDIYSARGGFRKPAFYGNFDIDGHRSIFSEVVPENRAPRAKAVLPLFATGTLRAGKERLDEIVWGFVRRLEGEKERSRRMGKALNVLDVCRGLALDAVTGYLFGRAYGGLGGSGGEVKGEKDVPQSFAKSDEGSPTGMSANGMVDLFVGVGRFWYLPSWAFQWVDYFDSKFGAGSSEEVGDSISLVDKFVAGVVNDAQLALQSTRDTEDFSINGISTTSYPARLLAAGLSISETRAQCKDLIFAGTDSTGMNMATILFHLTRQPDVLAKLQHELEQNKDVTDLIEIQSLPYLRGVVREGLRLSMANPSRLPRVVPKDGWTFNNIYFPAGIEVSCTPFELHLNPAVFPEPHSFKPERWMQGTGATMEMDRDAIPFGLGSRQCIARNLATAELFLATKAVAESGVLDGAKVLQDKIEILEWFNSHVIGGKIELLWS</sequence>
<dbReference type="InterPro" id="IPR050121">
    <property type="entry name" value="Cytochrome_P450_monoxygenase"/>
</dbReference>
<accession>A0AAN7T2A1</accession>
<evidence type="ECO:0000256" key="1">
    <source>
        <dbReference type="ARBA" id="ARBA00001971"/>
    </source>
</evidence>
<keyword evidence="3 6" id="KW-0560">Oxidoreductase</keyword>
<evidence type="ECO:0000256" key="3">
    <source>
        <dbReference type="ARBA" id="ARBA00023002"/>
    </source>
</evidence>
<organism evidence="7 8">
    <name type="scientific">Lithohypha guttulata</name>
    <dbReference type="NCBI Taxonomy" id="1690604"/>
    <lineage>
        <taxon>Eukaryota</taxon>
        <taxon>Fungi</taxon>
        <taxon>Dikarya</taxon>
        <taxon>Ascomycota</taxon>
        <taxon>Pezizomycotina</taxon>
        <taxon>Eurotiomycetes</taxon>
        <taxon>Chaetothyriomycetidae</taxon>
        <taxon>Chaetothyriales</taxon>
        <taxon>Trichomeriaceae</taxon>
        <taxon>Lithohypha</taxon>
    </lineage>
</organism>
<keyword evidence="6" id="KW-0503">Monooxygenase</keyword>
<dbReference type="PRINTS" id="PR00463">
    <property type="entry name" value="EP450I"/>
</dbReference>
<comment type="cofactor">
    <cofactor evidence="1 5">
        <name>heme</name>
        <dbReference type="ChEBI" id="CHEBI:30413"/>
    </cofactor>
</comment>
<keyword evidence="5 6" id="KW-0349">Heme</keyword>
<evidence type="ECO:0000256" key="4">
    <source>
        <dbReference type="ARBA" id="ARBA00023004"/>
    </source>
</evidence>
<dbReference type="PANTHER" id="PTHR24305:SF156">
    <property type="entry name" value="P450, PUTATIVE (EUROFUNG)-RELATED"/>
    <property type="match status" value="1"/>
</dbReference>
<dbReference type="InterPro" id="IPR002401">
    <property type="entry name" value="Cyt_P450_E_grp-I"/>
</dbReference>
<evidence type="ECO:0000256" key="5">
    <source>
        <dbReference type="PIRSR" id="PIRSR602401-1"/>
    </source>
</evidence>
<feature type="binding site" description="axial binding residue" evidence="5">
    <location>
        <position position="472"/>
    </location>
    <ligand>
        <name>heme</name>
        <dbReference type="ChEBI" id="CHEBI:30413"/>
    </ligand>
    <ligandPart>
        <name>Fe</name>
        <dbReference type="ChEBI" id="CHEBI:18248"/>
    </ligandPart>
</feature>
<dbReference type="Proteomes" id="UP001309876">
    <property type="component" value="Unassembled WGS sequence"/>
</dbReference>
<dbReference type="PROSITE" id="PS00086">
    <property type="entry name" value="CYTOCHROME_P450"/>
    <property type="match status" value="1"/>
</dbReference>
<dbReference type="InterPro" id="IPR017972">
    <property type="entry name" value="Cyt_P450_CS"/>
</dbReference>
<dbReference type="InterPro" id="IPR036396">
    <property type="entry name" value="Cyt_P450_sf"/>
</dbReference>